<keyword evidence="1" id="KW-0472">Membrane</keyword>
<dbReference type="Proteomes" id="UP000789405">
    <property type="component" value="Unassembled WGS sequence"/>
</dbReference>
<protein>
    <submittedName>
        <fullName evidence="2">18674_t:CDS:1</fullName>
    </submittedName>
</protein>
<feature type="transmembrane region" description="Helical" evidence="1">
    <location>
        <begin position="47"/>
        <end position="69"/>
    </location>
</feature>
<comment type="caution">
    <text evidence="2">The sequence shown here is derived from an EMBL/GenBank/DDBJ whole genome shotgun (WGS) entry which is preliminary data.</text>
</comment>
<dbReference type="AlphaFoldDB" id="A0A9N9HKM8"/>
<feature type="non-terminal residue" evidence="2">
    <location>
        <position position="1"/>
    </location>
</feature>
<evidence type="ECO:0000313" key="2">
    <source>
        <dbReference type="EMBL" id="CAG8691561.1"/>
    </source>
</evidence>
<keyword evidence="1" id="KW-1133">Transmembrane helix</keyword>
<keyword evidence="1" id="KW-0812">Transmembrane</keyword>
<organism evidence="2 3">
    <name type="scientific">Dentiscutata erythropus</name>
    <dbReference type="NCBI Taxonomy" id="1348616"/>
    <lineage>
        <taxon>Eukaryota</taxon>
        <taxon>Fungi</taxon>
        <taxon>Fungi incertae sedis</taxon>
        <taxon>Mucoromycota</taxon>
        <taxon>Glomeromycotina</taxon>
        <taxon>Glomeromycetes</taxon>
        <taxon>Diversisporales</taxon>
        <taxon>Gigasporaceae</taxon>
        <taxon>Dentiscutata</taxon>
    </lineage>
</organism>
<proteinExistence type="predicted"/>
<evidence type="ECO:0000313" key="3">
    <source>
        <dbReference type="Proteomes" id="UP000789405"/>
    </source>
</evidence>
<keyword evidence="3" id="KW-1185">Reference proteome</keyword>
<reference evidence="2" key="1">
    <citation type="submission" date="2021-06" db="EMBL/GenBank/DDBJ databases">
        <authorList>
            <person name="Kallberg Y."/>
            <person name="Tangrot J."/>
            <person name="Rosling A."/>
        </authorList>
    </citation>
    <scope>NUCLEOTIDE SEQUENCE</scope>
    <source>
        <strain evidence="2">MA453B</strain>
    </source>
</reference>
<name>A0A9N9HKM8_9GLOM</name>
<gene>
    <name evidence="2" type="ORF">DERYTH_LOCUS12413</name>
</gene>
<sequence>VIQIDHDLRWDCIHQNIVENWGRRKLSCHNSSLASVAGLIVAGDVSLAWFSSVCWLSLVCSSVLAQFMYSS</sequence>
<dbReference type="EMBL" id="CAJVPY010008108">
    <property type="protein sequence ID" value="CAG8691561.1"/>
    <property type="molecule type" value="Genomic_DNA"/>
</dbReference>
<evidence type="ECO:0000256" key="1">
    <source>
        <dbReference type="SAM" id="Phobius"/>
    </source>
</evidence>
<accession>A0A9N9HKM8</accession>